<reference evidence="2 3" key="1">
    <citation type="submission" date="2012-02" db="EMBL/GenBank/DDBJ databases">
        <title>Improved High-Quality Draft sequence of Microvirga sp. WSM3557.</title>
        <authorList>
            <consortium name="US DOE Joint Genome Institute"/>
            <person name="Lucas S."/>
            <person name="Han J."/>
            <person name="Lapidus A."/>
            <person name="Cheng J.-F."/>
            <person name="Goodwin L."/>
            <person name="Pitluck S."/>
            <person name="Peters L."/>
            <person name="Zhang X."/>
            <person name="Detter J.C."/>
            <person name="Han C."/>
            <person name="Tapia R."/>
            <person name="Land M."/>
            <person name="Hauser L."/>
            <person name="Kyrpides N."/>
            <person name="Ivanova N."/>
            <person name="Pagani I."/>
            <person name="Brau L."/>
            <person name="Yates R."/>
            <person name="O'Hara G."/>
            <person name="Rui T."/>
            <person name="Howieson J."/>
            <person name="Reeve W."/>
            <person name="Woyke T."/>
        </authorList>
    </citation>
    <scope>NUCLEOTIDE SEQUENCE [LARGE SCALE GENOMIC DNA]</scope>
    <source>
        <strain evidence="2 3">WSM3557</strain>
    </source>
</reference>
<keyword evidence="3" id="KW-1185">Reference proteome</keyword>
<dbReference type="AlphaFoldDB" id="I4YZP3"/>
<proteinExistence type="predicted"/>
<dbReference type="EMBL" id="JH660641">
    <property type="protein sequence ID" value="EIM29435.1"/>
    <property type="molecule type" value="Genomic_DNA"/>
</dbReference>
<accession>I4YZP3</accession>
<evidence type="ECO:0000256" key="1">
    <source>
        <dbReference type="SAM" id="MobiDB-lite"/>
    </source>
</evidence>
<evidence type="ECO:0000313" key="3">
    <source>
        <dbReference type="Proteomes" id="UP000003947"/>
    </source>
</evidence>
<evidence type="ECO:0000313" key="2">
    <source>
        <dbReference type="EMBL" id="EIM29435.1"/>
    </source>
</evidence>
<sequence length="80" mass="8784">MTPSTVMAGLVPATHVLNPQRRKGVDTRDKRGHDVGGSSANQYRRAMRKSGRVRAGWSIGTIPQIQLGLRRVRLPEPVAI</sequence>
<name>I4YZP3_9HYPH</name>
<feature type="compositionally biased region" description="Basic and acidic residues" evidence="1">
    <location>
        <begin position="23"/>
        <end position="34"/>
    </location>
</feature>
<feature type="region of interest" description="Disordered" evidence="1">
    <location>
        <begin position="1"/>
        <end position="44"/>
    </location>
</feature>
<protein>
    <submittedName>
        <fullName evidence="2">Uncharacterized protein</fullName>
    </submittedName>
</protein>
<dbReference type="OrthoDB" id="8256430at2"/>
<dbReference type="RefSeq" id="WP_009490900.1">
    <property type="nucleotide sequence ID" value="NZ_CP141048.1"/>
</dbReference>
<dbReference type="Proteomes" id="UP000003947">
    <property type="component" value="Unassembled WGS sequence"/>
</dbReference>
<dbReference type="PATRIC" id="fig|864069.3.peg.2099"/>
<dbReference type="HOGENOM" id="CLU_2585752_0_0_5"/>
<organism evidence="2 3">
    <name type="scientific">Microvirga lotononidis</name>
    <dbReference type="NCBI Taxonomy" id="864069"/>
    <lineage>
        <taxon>Bacteria</taxon>
        <taxon>Pseudomonadati</taxon>
        <taxon>Pseudomonadota</taxon>
        <taxon>Alphaproteobacteria</taxon>
        <taxon>Hyphomicrobiales</taxon>
        <taxon>Methylobacteriaceae</taxon>
        <taxon>Microvirga</taxon>
    </lineage>
</organism>
<gene>
    <name evidence="2" type="ORF">MicloDRAFT_00019130</name>
</gene>